<proteinExistence type="predicted"/>
<keyword evidence="1" id="KW-0812">Transmembrane</keyword>
<protein>
    <submittedName>
        <fullName evidence="2">Uncharacterized protein</fullName>
    </submittedName>
</protein>
<keyword evidence="3" id="KW-1185">Reference proteome</keyword>
<dbReference type="Proteomes" id="UP001355653">
    <property type="component" value="Unassembled WGS sequence"/>
</dbReference>
<reference evidence="2 3" key="1">
    <citation type="submission" date="2023-03" db="EMBL/GenBank/DDBJ databases">
        <title>Bacillus Genome Sequencing.</title>
        <authorList>
            <person name="Dunlap C."/>
        </authorList>
    </citation>
    <scope>NUCLEOTIDE SEQUENCE [LARGE SCALE GENOMIC DNA]</scope>
    <source>
        <strain evidence="2 3">NRS-1351</strain>
    </source>
</reference>
<evidence type="ECO:0000313" key="3">
    <source>
        <dbReference type="Proteomes" id="UP001355653"/>
    </source>
</evidence>
<name>A0ABU6DGG3_9BACL</name>
<organism evidence="2 3">
    <name type="scientific">Paenibacillus chondroitinus</name>
    <dbReference type="NCBI Taxonomy" id="59842"/>
    <lineage>
        <taxon>Bacteria</taxon>
        <taxon>Bacillati</taxon>
        <taxon>Bacillota</taxon>
        <taxon>Bacilli</taxon>
        <taxon>Bacillales</taxon>
        <taxon>Paenibacillaceae</taxon>
        <taxon>Paenibacillus</taxon>
    </lineage>
</organism>
<keyword evidence="1" id="KW-0472">Membrane</keyword>
<accession>A0ABU6DGG3</accession>
<sequence>FQRSISFFFFAIRLAATFIIYHIWAIRCKLFLFFFFLALLATLYHFSFSCEPFLAARVNLS</sequence>
<dbReference type="RefSeq" id="WP_268598012.1">
    <property type="nucleotide sequence ID" value="NZ_JAROBY010000038.1"/>
</dbReference>
<feature type="non-terminal residue" evidence="2">
    <location>
        <position position="1"/>
    </location>
</feature>
<feature type="transmembrane region" description="Helical" evidence="1">
    <location>
        <begin position="7"/>
        <end position="24"/>
    </location>
</feature>
<keyword evidence="1" id="KW-1133">Transmembrane helix</keyword>
<evidence type="ECO:0000313" key="2">
    <source>
        <dbReference type="EMBL" id="MEB4796764.1"/>
    </source>
</evidence>
<dbReference type="EMBL" id="JAROBY010000038">
    <property type="protein sequence ID" value="MEB4796764.1"/>
    <property type="molecule type" value="Genomic_DNA"/>
</dbReference>
<comment type="caution">
    <text evidence="2">The sequence shown here is derived from an EMBL/GenBank/DDBJ whole genome shotgun (WGS) entry which is preliminary data.</text>
</comment>
<gene>
    <name evidence="2" type="ORF">P5G65_22940</name>
</gene>
<evidence type="ECO:0000256" key="1">
    <source>
        <dbReference type="SAM" id="Phobius"/>
    </source>
</evidence>
<feature type="transmembrane region" description="Helical" evidence="1">
    <location>
        <begin position="30"/>
        <end position="48"/>
    </location>
</feature>